<evidence type="ECO:0000313" key="1">
    <source>
        <dbReference type="EMBL" id="BBY57726.1"/>
    </source>
</evidence>
<dbReference type="Proteomes" id="UP000466445">
    <property type="component" value="Chromosome"/>
</dbReference>
<dbReference type="EMBL" id="AP022595">
    <property type="protein sequence ID" value="BBY57726.1"/>
    <property type="molecule type" value="Genomic_DNA"/>
</dbReference>
<dbReference type="KEGG" id="msar:MSAR_08620"/>
<dbReference type="RefSeq" id="WP_235677923.1">
    <property type="nucleotide sequence ID" value="NZ_AP022595.1"/>
</dbReference>
<protein>
    <submittedName>
        <fullName evidence="1">Uncharacterized protein</fullName>
    </submittedName>
</protein>
<gene>
    <name evidence="1" type="ORF">MSAR_08620</name>
</gene>
<dbReference type="AlphaFoldDB" id="A0A7I7SPG2"/>
<sequence length="100" mass="10719">MFALVETVGARSSLVVKTTKNAALTAPLSIDPGDWLDGFGALMDRVRPRFVRCEPARHAAGLMLGLMSNLERENCWTIAEERGDGTPYGVAAHAFACLVG</sequence>
<organism evidence="1 2">
    <name type="scientific">Mycolicibacterium sarraceniae</name>
    <dbReference type="NCBI Taxonomy" id="1534348"/>
    <lineage>
        <taxon>Bacteria</taxon>
        <taxon>Bacillati</taxon>
        <taxon>Actinomycetota</taxon>
        <taxon>Actinomycetes</taxon>
        <taxon>Mycobacteriales</taxon>
        <taxon>Mycobacteriaceae</taxon>
        <taxon>Mycolicibacterium</taxon>
    </lineage>
</organism>
<accession>A0A7I7SPG2</accession>
<evidence type="ECO:0000313" key="2">
    <source>
        <dbReference type="Proteomes" id="UP000466445"/>
    </source>
</evidence>
<proteinExistence type="predicted"/>
<reference evidence="1 2" key="1">
    <citation type="journal article" date="2019" name="Emerg. Microbes Infect.">
        <title>Comprehensive subspecies identification of 175 nontuberculous mycobacteria species based on 7547 genomic profiles.</title>
        <authorList>
            <person name="Matsumoto Y."/>
            <person name="Kinjo T."/>
            <person name="Motooka D."/>
            <person name="Nabeya D."/>
            <person name="Jung N."/>
            <person name="Uechi K."/>
            <person name="Horii T."/>
            <person name="Iida T."/>
            <person name="Fujita J."/>
            <person name="Nakamura S."/>
        </authorList>
    </citation>
    <scope>NUCLEOTIDE SEQUENCE [LARGE SCALE GENOMIC DNA]</scope>
    <source>
        <strain evidence="1 2">JCM 30395</strain>
    </source>
</reference>
<name>A0A7I7SPG2_9MYCO</name>
<keyword evidence="2" id="KW-1185">Reference proteome</keyword>